<keyword evidence="8 10" id="KW-0120">Carbon dioxide fixation</keyword>
<dbReference type="AlphaFoldDB" id="A0A378R5U1"/>
<gene>
    <name evidence="10 13" type="primary">ppc</name>
    <name evidence="13" type="ORF">NCTC10293_00992</name>
</gene>
<dbReference type="EC" id="4.1.1.31" evidence="4 10"/>
<feature type="active site" evidence="10 12">
    <location>
        <position position="582"/>
    </location>
</feature>
<keyword evidence="7 10" id="KW-0456">Lyase</keyword>
<dbReference type="Gene3D" id="1.20.1440.90">
    <property type="entry name" value="Phosphoenolpyruvate/pyruvate domain"/>
    <property type="match status" value="1"/>
</dbReference>
<dbReference type="PROSITE" id="PS00393">
    <property type="entry name" value="PEPCASE_2"/>
    <property type="match status" value="1"/>
</dbReference>
<evidence type="ECO:0000313" key="13">
    <source>
        <dbReference type="EMBL" id="STZ10642.1"/>
    </source>
</evidence>
<reference evidence="13 14" key="1">
    <citation type="submission" date="2018-06" db="EMBL/GenBank/DDBJ databases">
        <authorList>
            <consortium name="Pathogen Informatics"/>
            <person name="Doyle S."/>
        </authorList>
    </citation>
    <scope>NUCLEOTIDE SEQUENCE [LARGE SCALE GENOMIC DNA]</scope>
    <source>
        <strain evidence="13 14">NCTC10293</strain>
    </source>
</reference>
<evidence type="ECO:0000256" key="6">
    <source>
        <dbReference type="ARBA" id="ARBA00022842"/>
    </source>
</evidence>
<dbReference type="PRINTS" id="PR00150">
    <property type="entry name" value="PEPCARBXLASE"/>
</dbReference>
<evidence type="ECO:0000256" key="7">
    <source>
        <dbReference type="ARBA" id="ARBA00023239"/>
    </source>
</evidence>
<evidence type="ECO:0000256" key="11">
    <source>
        <dbReference type="PROSITE-ProRule" id="PRU10111"/>
    </source>
</evidence>
<dbReference type="InterPro" id="IPR015813">
    <property type="entry name" value="Pyrv/PenolPyrv_kinase-like_dom"/>
</dbReference>
<evidence type="ECO:0000256" key="9">
    <source>
        <dbReference type="ARBA" id="ARBA00048995"/>
    </source>
</evidence>
<evidence type="ECO:0000256" key="4">
    <source>
        <dbReference type="ARBA" id="ARBA00012305"/>
    </source>
</evidence>
<dbReference type="Proteomes" id="UP000255279">
    <property type="component" value="Unassembled WGS sequence"/>
</dbReference>
<dbReference type="GO" id="GO:0000287">
    <property type="term" value="F:magnesium ion binding"/>
    <property type="evidence" value="ECO:0007669"/>
    <property type="project" value="UniProtKB-UniRule"/>
</dbReference>
<comment type="subunit">
    <text evidence="10">Homotetramer.</text>
</comment>
<dbReference type="RefSeq" id="WP_078276243.1">
    <property type="nucleotide sequence ID" value="NZ_MUXU01000027.1"/>
</dbReference>
<evidence type="ECO:0000256" key="12">
    <source>
        <dbReference type="PROSITE-ProRule" id="PRU10112"/>
    </source>
</evidence>
<comment type="function">
    <text evidence="2 10">Forms oxaloacetate, a four-carbon dicarboxylic acid source for the tricarboxylic acid cycle.</text>
</comment>
<name>A0A378R5U1_9GAMM</name>
<dbReference type="InterPro" id="IPR021135">
    <property type="entry name" value="PEP_COase"/>
</dbReference>
<evidence type="ECO:0000256" key="5">
    <source>
        <dbReference type="ARBA" id="ARBA00022419"/>
    </source>
</evidence>
<proteinExistence type="inferred from homology"/>
<dbReference type="PANTHER" id="PTHR30523">
    <property type="entry name" value="PHOSPHOENOLPYRUVATE CARBOXYLASE"/>
    <property type="match status" value="1"/>
</dbReference>
<evidence type="ECO:0000256" key="3">
    <source>
        <dbReference type="ARBA" id="ARBA00008346"/>
    </source>
</evidence>
<dbReference type="PANTHER" id="PTHR30523:SF6">
    <property type="entry name" value="PHOSPHOENOLPYRUVATE CARBOXYLASE"/>
    <property type="match status" value="1"/>
</dbReference>
<comment type="catalytic activity">
    <reaction evidence="9 10">
        <text>oxaloacetate + phosphate = phosphoenolpyruvate + hydrogencarbonate</text>
        <dbReference type="Rhea" id="RHEA:28370"/>
        <dbReference type="ChEBI" id="CHEBI:16452"/>
        <dbReference type="ChEBI" id="CHEBI:17544"/>
        <dbReference type="ChEBI" id="CHEBI:43474"/>
        <dbReference type="ChEBI" id="CHEBI:58702"/>
        <dbReference type="EC" id="4.1.1.31"/>
    </reaction>
</comment>
<evidence type="ECO:0000256" key="1">
    <source>
        <dbReference type="ARBA" id="ARBA00001946"/>
    </source>
</evidence>
<evidence type="ECO:0000256" key="8">
    <source>
        <dbReference type="ARBA" id="ARBA00023300"/>
    </source>
</evidence>
<keyword evidence="6 10" id="KW-0460">Magnesium</keyword>
<comment type="cofactor">
    <cofactor evidence="1 10">
        <name>Mg(2+)</name>
        <dbReference type="ChEBI" id="CHEBI:18420"/>
    </cofactor>
</comment>
<dbReference type="GO" id="GO:0015977">
    <property type="term" value="P:carbon fixation"/>
    <property type="evidence" value="ECO:0007669"/>
    <property type="project" value="UniProtKB-UniRule"/>
</dbReference>
<dbReference type="InterPro" id="IPR018129">
    <property type="entry name" value="PEP_COase_Lys_AS"/>
</dbReference>
<dbReference type="GO" id="GO:0006107">
    <property type="term" value="P:oxaloacetate metabolic process"/>
    <property type="evidence" value="ECO:0007669"/>
    <property type="project" value="UniProtKB-UniRule"/>
</dbReference>
<accession>A0A378R5U1</accession>
<dbReference type="Pfam" id="PF00311">
    <property type="entry name" value="PEPcase"/>
    <property type="match status" value="1"/>
</dbReference>
<dbReference type="OrthoDB" id="9768133at2"/>
<dbReference type="NCBIfam" id="NF000584">
    <property type="entry name" value="PRK00009.1"/>
    <property type="match status" value="1"/>
</dbReference>
<protein>
    <recommendedName>
        <fullName evidence="5 10">Phosphoenolpyruvate carboxylase</fullName>
        <shortName evidence="10">PEPC</shortName>
        <shortName evidence="10">PEPCase</shortName>
        <ecNumber evidence="4 10">4.1.1.31</ecNumber>
    </recommendedName>
</protein>
<feature type="active site" evidence="10 11">
    <location>
        <position position="158"/>
    </location>
</feature>
<comment type="similarity">
    <text evidence="3 10">Belongs to the PEPCase type 1 family.</text>
</comment>
<dbReference type="InterPro" id="IPR022805">
    <property type="entry name" value="PEP_COase_bac/pln-type"/>
</dbReference>
<dbReference type="GO" id="GO:0006099">
    <property type="term" value="P:tricarboxylic acid cycle"/>
    <property type="evidence" value="ECO:0007669"/>
    <property type="project" value="InterPro"/>
</dbReference>
<evidence type="ECO:0000256" key="10">
    <source>
        <dbReference type="HAMAP-Rule" id="MF_00595"/>
    </source>
</evidence>
<dbReference type="EMBL" id="UGQE01000001">
    <property type="protein sequence ID" value="STZ10642.1"/>
    <property type="molecule type" value="Genomic_DNA"/>
</dbReference>
<dbReference type="SUPFAM" id="SSF51621">
    <property type="entry name" value="Phosphoenolpyruvate/pyruvate domain"/>
    <property type="match status" value="1"/>
</dbReference>
<dbReference type="InterPro" id="IPR033129">
    <property type="entry name" value="PEPCASE_His_AS"/>
</dbReference>
<dbReference type="PROSITE" id="PS00781">
    <property type="entry name" value="PEPCASE_1"/>
    <property type="match status" value="1"/>
</dbReference>
<dbReference type="GO" id="GO:0008964">
    <property type="term" value="F:phosphoenolpyruvate carboxylase activity"/>
    <property type="evidence" value="ECO:0007669"/>
    <property type="project" value="UniProtKB-UniRule"/>
</dbReference>
<dbReference type="GO" id="GO:0005829">
    <property type="term" value="C:cytosol"/>
    <property type="evidence" value="ECO:0007669"/>
    <property type="project" value="TreeGrafter"/>
</dbReference>
<evidence type="ECO:0000256" key="2">
    <source>
        <dbReference type="ARBA" id="ARBA00003670"/>
    </source>
</evidence>
<organism evidence="13 14">
    <name type="scientific">Moraxella caviae</name>
    <dbReference type="NCBI Taxonomy" id="34060"/>
    <lineage>
        <taxon>Bacteria</taxon>
        <taxon>Pseudomonadati</taxon>
        <taxon>Pseudomonadota</taxon>
        <taxon>Gammaproteobacteria</taxon>
        <taxon>Moraxellales</taxon>
        <taxon>Moraxellaceae</taxon>
        <taxon>Moraxella</taxon>
    </lineage>
</organism>
<evidence type="ECO:0000313" key="14">
    <source>
        <dbReference type="Proteomes" id="UP000255279"/>
    </source>
</evidence>
<keyword evidence="13" id="KW-0670">Pyruvate</keyword>
<dbReference type="HAMAP" id="MF_00595">
    <property type="entry name" value="PEPcase_type1"/>
    <property type="match status" value="1"/>
</dbReference>
<sequence>MSQPQDDKSTKNAVINPSHPNFELHQDLKLLGDLLEKTLAEQANPKLREHVAHIRTLSQKIHQDPSARGELSDFFGKLPNDEMLPLSRALAQFLTLANIAEQYHKVRLRRRHENDTATLTQDNALERVFADIKDAATSADDLYATLCKLSIELVLTAHPTEVSRRTLIQKYDDISSCLAELSERKLTDSERADALARLEREIVAAWHTNEIRTVRPTPVDEAKWGFATIENTLWQTVPKFVRKLDDLAFHACGKRLPIGAAPVRFASWMGGDRDGNPNVTHSVTNEVITQSRLAAAKLYLQDIGNLRWELSMQECTPEFADSVNHHSEPYRERLRNIRDRLTATVRYLDARLRGERMDSTGVITHTDELLEPLLACHQSLVACGMTQIADGTLLDVIRRVGAFGISMARLDIRQESTRHTEALSAITSYLGLGEYGSWSEASKRAWLVSELASKRPLVSSSVYKAAAAGRLSEVLGEQGDTAQNERVQEVLATFRMLASQPSDALGAYVISMAKNASDILAVMLLQKEAGVSKPLRVVPLFETLDDLGNAADTIDSLLAMPLYKSRIRGHLEIMIGYSDSAKDAGFMAANWAQYRAQEALTAIAKKHGVRLTLFHGRGGSVSRGGAPTHQALYAQPPGSIDGSIRVTEQGEMIRFKFGLPAIAMQTLEIYTAATLKATLLPPPAPKDEWRALMNEMTQVSLGNYRQVVRETPDFVRYLRTVTPELELQLLPLGSRPAKRVASGGVESLRAIPWVFAWTQIRLMLPAWLGTGTALWWALEHDKKPLLETMLSQWPYFHTLIDMLEMVLFKADVDIAHYYESHLTDDKALIELGEVLRARLAVSIEVLLTLKTQSALLSDNSELEKILQLRQSYLMPLHYLQAEIMRRRREYIATHEKAADTPLDQALMVAIAGIATGLRNTG</sequence>